<dbReference type="AlphaFoldDB" id="A0AB39RXC8"/>
<dbReference type="RefSeq" id="WP_369252953.1">
    <property type="nucleotide sequence ID" value="NZ_CP163443.1"/>
</dbReference>
<organism evidence="1">
    <name type="scientific">Streptomyces sp. R41</name>
    <dbReference type="NCBI Taxonomy" id="3238632"/>
    <lineage>
        <taxon>Bacteria</taxon>
        <taxon>Bacillati</taxon>
        <taxon>Actinomycetota</taxon>
        <taxon>Actinomycetes</taxon>
        <taxon>Kitasatosporales</taxon>
        <taxon>Streptomycetaceae</taxon>
        <taxon>Streptomyces</taxon>
    </lineage>
</organism>
<accession>A0AB39RXC8</accession>
<name>A0AB39RXC8_9ACTN</name>
<gene>
    <name evidence="1" type="ORF">AB5J53_08485</name>
</gene>
<sequence length="58" mass="6696">MPRRRAYAYTPAVPDEAALAVREVLRKHWDVVVVHFATEAALNPGLRDRLRRLLEESL</sequence>
<dbReference type="EMBL" id="CP163443">
    <property type="protein sequence ID" value="XDQ59311.1"/>
    <property type="molecule type" value="Genomic_DNA"/>
</dbReference>
<protein>
    <submittedName>
        <fullName evidence="1">Uncharacterized protein</fullName>
    </submittedName>
</protein>
<reference evidence="1" key="1">
    <citation type="submission" date="2024-07" db="EMBL/GenBank/DDBJ databases">
        <authorList>
            <person name="Yu S.T."/>
        </authorList>
    </citation>
    <scope>NUCLEOTIDE SEQUENCE</scope>
    <source>
        <strain evidence="1">R41</strain>
    </source>
</reference>
<evidence type="ECO:0000313" key="1">
    <source>
        <dbReference type="EMBL" id="XDQ59311.1"/>
    </source>
</evidence>
<proteinExistence type="predicted"/>